<dbReference type="GO" id="GO:0030245">
    <property type="term" value="P:cellulose catabolic process"/>
    <property type="evidence" value="ECO:0007669"/>
    <property type="project" value="UniProtKB-KW"/>
</dbReference>
<dbReference type="Pfam" id="PF00232">
    <property type="entry name" value="Glyco_hydro_1"/>
    <property type="match status" value="1"/>
</dbReference>
<accession>A0A2P2C0N9</accession>
<dbReference type="NCBIfam" id="TIGR03356">
    <property type="entry name" value="BGL"/>
    <property type="match status" value="1"/>
</dbReference>
<dbReference type="PROSITE" id="PS00653">
    <property type="entry name" value="GLYCOSYL_HYDROL_F1_2"/>
    <property type="match status" value="1"/>
</dbReference>
<dbReference type="EC" id="3.2.1.21" evidence="3"/>
<dbReference type="InterPro" id="IPR001360">
    <property type="entry name" value="Glyco_hydro_1"/>
</dbReference>
<keyword evidence="7 9" id="KW-0326">Glycosidase</keyword>
<dbReference type="Gene3D" id="3.20.20.80">
    <property type="entry name" value="Glycosidases"/>
    <property type="match status" value="1"/>
</dbReference>
<comment type="similarity">
    <text evidence="2">Belongs to the glycosyl hydrolase 1 family.</text>
</comment>
<dbReference type="PANTHER" id="PTHR10353">
    <property type="entry name" value="GLYCOSYL HYDROLASE"/>
    <property type="match status" value="1"/>
</dbReference>
<evidence type="ECO:0000256" key="7">
    <source>
        <dbReference type="ARBA" id="ARBA00023295"/>
    </source>
</evidence>
<evidence type="ECO:0000256" key="8">
    <source>
        <dbReference type="ARBA" id="ARBA00023326"/>
    </source>
</evidence>
<dbReference type="InterPro" id="IPR017853">
    <property type="entry name" value="GH"/>
</dbReference>
<protein>
    <recommendedName>
        <fullName evidence="3">beta-glucosidase</fullName>
        <ecNumber evidence="3">3.2.1.21</ecNumber>
    </recommendedName>
</protein>
<proteinExistence type="inferred from homology"/>
<keyword evidence="4 9" id="KW-0378">Hydrolase</keyword>
<dbReference type="GO" id="GO:0008422">
    <property type="term" value="F:beta-glucosidase activity"/>
    <property type="evidence" value="ECO:0007669"/>
    <property type="project" value="UniProtKB-EC"/>
</dbReference>
<dbReference type="PRINTS" id="PR00131">
    <property type="entry name" value="GLHYDRLASE1"/>
</dbReference>
<evidence type="ECO:0000313" key="9">
    <source>
        <dbReference type="EMBL" id="CUR55588.1"/>
    </source>
</evidence>
<organism evidence="9">
    <name type="scientific">metagenome</name>
    <dbReference type="NCBI Taxonomy" id="256318"/>
    <lineage>
        <taxon>unclassified sequences</taxon>
        <taxon>metagenomes</taxon>
    </lineage>
</organism>
<dbReference type="InterPro" id="IPR017736">
    <property type="entry name" value="Glyco_hydro_1_beta-glucosidase"/>
</dbReference>
<dbReference type="SUPFAM" id="SSF51445">
    <property type="entry name" value="(Trans)glycosidases"/>
    <property type="match status" value="1"/>
</dbReference>
<reference evidence="9" key="1">
    <citation type="submission" date="2015-08" db="EMBL/GenBank/DDBJ databases">
        <authorList>
            <person name="Babu N.S."/>
            <person name="Beckwith C.J."/>
            <person name="Beseler K.G."/>
            <person name="Brison A."/>
            <person name="Carone J.V."/>
            <person name="Caskin T.P."/>
            <person name="Diamond M."/>
            <person name="Durham M.E."/>
            <person name="Foxe J.M."/>
            <person name="Go M."/>
            <person name="Henderson B.A."/>
            <person name="Jones I.B."/>
            <person name="McGettigan J.A."/>
            <person name="Micheletti S.J."/>
            <person name="Nasrallah M.E."/>
            <person name="Ortiz D."/>
            <person name="Piller C.R."/>
            <person name="Privatt S.R."/>
            <person name="Schneider S.L."/>
            <person name="Sharp S."/>
            <person name="Smith T.C."/>
            <person name="Stanton J.D."/>
            <person name="Ullery H.E."/>
            <person name="Wilson R.J."/>
            <person name="Serrano M.G."/>
            <person name="Buck G."/>
            <person name="Lee V."/>
            <person name="Wang Y."/>
            <person name="Carvalho R."/>
            <person name="Voegtly L."/>
            <person name="Shi R."/>
            <person name="Duckworth R."/>
            <person name="Johnson A."/>
            <person name="Loviza R."/>
            <person name="Walstead R."/>
            <person name="Shah Z."/>
            <person name="Kiflezghi M."/>
            <person name="Wade K."/>
            <person name="Ball S.L."/>
            <person name="Bradley K.W."/>
            <person name="Asai D.J."/>
            <person name="Bowman C.A."/>
            <person name="Russell D.A."/>
            <person name="Pope W.H."/>
            <person name="Jacobs-Sera D."/>
            <person name="Hendrix R.W."/>
            <person name="Hatfull G.F."/>
        </authorList>
    </citation>
    <scope>NUCLEOTIDE SEQUENCE</scope>
</reference>
<dbReference type="PANTHER" id="PTHR10353:SF36">
    <property type="entry name" value="LP05116P"/>
    <property type="match status" value="1"/>
</dbReference>
<evidence type="ECO:0000256" key="5">
    <source>
        <dbReference type="ARBA" id="ARBA00023001"/>
    </source>
</evidence>
<dbReference type="FunFam" id="3.20.20.80:FF:000004">
    <property type="entry name" value="Beta-glucosidase 6-phospho-beta-glucosidase"/>
    <property type="match status" value="1"/>
</dbReference>
<dbReference type="InterPro" id="IPR033132">
    <property type="entry name" value="GH_1_N_CS"/>
</dbReference>
<sequence>MTTTHPSGLVVTGPRPTDFPTDFLFGAATASYQIEGAVAEDGRTPSIWDTFSEVPGRVRGGDTGLVACDHYHRYREDVALMRELGIGAYRLSLAWPRLLPNGGEVPNPAGIAFYDRLVDELLDAGITPWVTLYHWDLPQPLEDAGGWPGRDLTDRFAAYAGTAAAALGDRVHDWITLNEPWCSAFLGYGSGIHAPGRVDPAAAVRSSHHLLLAHGKAVQAIRAEAPDARVGITLNLYPVTPADDQPASLDLARRLDGLHNRWFLDPIFHGSYPEDVLVDLAPVLDPDLVQPGDLEVISAPLDFLGVNYYTRHNVRSSPYPGTNLAEFSGRHLTRAANGWEVDPDGLTEVLTRVTRDYTPLPLYITENGSAWDDDVAPDGSVEDPERTAFLASHLQACLTARDQGANLAGYFAWSLLDNFEWAEGFATRFGLVYVDYETQARTVKASGRWYQGFIRQHATGILTP</sequence>
<keyword evidence="8" id="KW-0624">Polysaccharide degradation</keyword>
<name>A0A2P2C0N9_9ZZZZ</name>
<gene>
    <name evidence="9" type="ORF">NOCA2280030</name>
</gene>
<keyword evidence="5" id="KW-0136">Cellulose degradation</keyword>
<dbReference type="AlphaFoldDB" id="A0A2P2C0N9"/>
<evidence type="ECO:0000256" key="1">
    <source>
        <dbReference type="ARBA" id="ARBA00000448"/>
    </source>
</evidence>
<keyword evidence="6" id="KW-0119">Carbohydrate metabolism</keyword>
<evidence type="ECO:0000256" key="3">
    <source>
        <dbReference type="ARBA" id="ARBA00012744"/>
    </source>
</evidence>
<dbReference type="GO" id="GO:0005829">
    <property type="term" value="C:cytosol"/>
    <property type="evidence" value="ECO:0007669"/>
    <property type="project" value="TreeGrafter"/>
</dbReference>
<evidence type="ECO:0000256" key="2">
    <source>
        <dbReference type="ARBA" id="ARBA00010838"/>
    </source>
</evidence>
<dbReference type="EMBL" id="CZKA01000021">
    <property type="protein sequence ID" value="CUR55588.1"/>
    <property type="molecule type" value="Genomic_DNA"/>
</dbReference>
<evidence type="ECO:0000256" key="4">
    <source>
        <dbReference type="ARBA" id="ARBA00022801"/>
    </source>
</evidence>
<evidence type="ECO:0000256" key="6">
    <source>
        <dbReference type="ARBA" id="ARBA00023277"/>
    </source>
</evidence>
<comment type="catalytic activity">
    <reaction evidence="1">
        <text>Hydrolysis of terminal, non-reducing beta-D-glucosyl residues with release of beta-D-glucose.</text>
        <dbReference type="EC" id="3.2.1.21"/>
    </reaction>
</comment>